<dbReference type="GO" id="GO:0032259">
    <property type="term" value="P:methylation"/>
    <property type="evidence" value="ECO:0007669"/>
    <property type="project" value="UniProtKB-KW"/>
</dbReference>
<dbReference type="SUPFAM" id="SSF53335">
    <property type="entry name" value="S-adenosyl-L-methionine-dependent methyltransferases"/>
    <property type="match status" value="1"/>
</dbReference>
<keyword evidence="2" id="KW-0489">Methyltransferase</keyword>
<gene>
    <name evidence="2" type="ORF">B0T26DRAFT_723302</name>
</gene>
<protein>
    <submittedName>
        <fullName evidence="2">S-adenosyl-L-methionine-dependent methyltransferase</fullName>
    </submittedName>
</protein>
<organism evidence="2 3">
    <name type="scientific">Lasiosphaeria miniovina</name>
    <dbReference type="NCBI Taxonomy" id="1954250"/>
    <lineage>
        <taxon>Eukaryota</taxon>
        <taxon>Fungi</taxon>
        <taxon>Dikarya</taxon>
        <taxon>Ascomycota</taxon>
        <taxon>Pezizomycotina</taxon>
        <taxon>Sordariomycetes</taxon>
        <taxon>Sordariomycetidae</taxon>
        <taxon>Sordariales</taxon>
        <taxon>Lasiosphaeriaceae</taxon>
        <taxon>Lasiosphaeria</taxon>
    </lineage>
</organism>
<dbReference type="Pfam" id="PF08241">
    <property type="entry name" value="Methyltransf_11"/>
    <property type="match status" value="1"/>
</dbReference>
<accession>A0AA40DS10</accession>
<reference evidence="2" key="1">
    <citation type="submission" date="2023-06" db="EMBL/GenBank/DDBJ databases">
        <title>Genome-scale phylogeny and comparative genomics of the fungal order Sordariales.</title>
        <authorList>
            <consortium name="Lawrence Berkeley National Laboratory"/>
            <person name="Hensen N."/>
            <person name="Bonometti L."/>
            <person name="Westerberg I."/>
            <person name="Brannstrom I.O."/>
            <person name="Guillou S."/>
            <person name="Cros-Aarteil S."/>
            <person name="Calhoun S."/>
            <person name="Haridas S."/>
            <person name="Kuo A."/>
            <person name="Mondo S."/>
            <person name="Pangilinan J."/>
            <person name="Riley R."/>
            <person name="LaButti K."/>
            <person name="Andreopoulos B."/>
            <person name="Lipzen A."/>
            <person name="Chen C."/>
            <person name="Yanf M."/>
            <person name="Daum C."/>
            <person name="Ng V."/>
            <person name="Clum A."/>
            <person name="Steindorff A."/>
            <person name="Ohm R."/>
            <person name="Martin F."/>
            <person name="Silar P."/>
            <person name="Natvig D."/>
            <person name="Lalanne C."/>
            <person name="Gautier V."/>
            <person name="Ament-velasquez S.L."/>
            <person name="Kruys A."/>
            <person name="Hutchinson M.I."/>
            <person name="Powell A.J."/>
            <person name="Barry K."/>
            <person name="Miller A.N."/>
            <person name="Grigoriev I.V."/>
            <person name="Debuchy R."/>
            <person name="Gladieux P."/>
            <person name="Thoren M.H."/>
            <person name="Johannesson H."/>
        </authorList>
    </citation>
    <scope>NUCLEOTIDE SEQUENCE</scope>
    <source>
        <strain evidence="2">SMH2392-1A</strain>
    </source>
</reference>
<dbReference type="InterPro" id="IPR051052">
    <property type="entry name" value="Diverse_substrate_MTase"/>
</dbReference>
<evidence type="ECO:0000313" key="3">
    <source>
        <dbReference type="Proteomes" id="UP001172101"/>
    </source>
</evidence>
<dbReference type="GO" id="GO:0008757">
    <property type="term" value="F:S-adenosylmethionine-dependent methyltransferase activity"/>
    <property type="evidence" value="ECO:0007669"/>
    <property type="project" value="InterPro"/>
</dbReference>
<keyword evidence="2" id="KW-0808">Transferase</keyword>
<keyword evidence="3" id="KW-1185">Reference proteome</keyword>
<dbReference type="CDD" id="cd02440">
    <property type="entry name" value="AdoMet_MTases"/>
    <property type="match status" value="1"/>
</dbReference>
<dbReference type="PANTHER" id="PTHR44942:SF10">
    <property type="entry name" value="METHYLTRANSFERASE TYPE 11 DOMAIN-CONTAINING PROTEIN"/>
    <property type="match status" value="1"/>
</dbReference>
<dbReference type="Gene3D" id="3.40.50.150">
    <property type="entry name" value="Vaccinia Virus protein VP39"/>
    <property type="match status" value="1"/>
</dbReference>
<comment type="caution">
    <text evidence="2">The sequence shown here is derived from an EMBL/GenBank/DDBJ whole genome shotgun (WGS) entry which is preliminary data.</text>
</comment>
<proteinExistence type="predicted"/>
<dbReference type="PANTHER" id="PTHR44942">
    <property type="entry name" value="METHYLTRANSF_11 DOMAIN-CONTAINING PROTEIN"/>
    <property type="match status" value="1"/>
</dbReference>
<evidence type="ECO:0000313" key="2">
    <source>
        <dbReference type="EMBL" id="KAK0709848.1"/>
    </source>
</evidence>
<sequence>MPMTRRSRRPNRHKKAIVASLNVMSRLKKPAVASSLVQAPKSCNPTLWFLSSAASHHHKITMSTKAPEDPTFRSFDRKQGEKYAQARRDYHPLLYSIVLDYHTSTGGKFDTVLDVGCGPGRATRSLAAHFSQAIGIDPSDGMIATARSLSDSSSASEPVRFEVSTAEELGSRLSPPISEGSIDLITAATAAHWFDMSAFWPQAARMLKPGGSVALWTSGGVLVDPSMPNYQAIQAAIDKLDNSVEDYRVPGNLLTRHLYAALPLPWTLEKPVPEFDQATFMRKEWNTGGLSDGGEVVNFTFYDNDKPVDLNTLEKVLATSSPVIRWREAHPDAVDTERDLVRIMRTEIESALREAGADPDTTMMKGSVSGALLMVKTKV</sequence>
<feature type="domain" description="Methyltransferase type 11" evidence="1">
    <location>
        <begin position="113"/>
        <end position="214"/>
    </location>
</feature>
<dbReference type="EMBL" id="JAUIRO010000006">
    <property type="protein sequence ID" value="KAK0709848.1"/>
    <property type="molecule type" value="Genomic_DNA"/>
</dbReference>
<dbReference type="InterPro" id="IPR029063">
    <property type="entry name" value="SAM-dependent_MTases_sf"/>
</dbReference>
<dbReference type="Proteomes" id="UP001172101">
    <property type="component" value="Unassembled WGS sequence"/>
</dbReference>
<name>A0AA40DS10_9PEZI</name>
<evidence type="ECO:0000259" key="1">
    <source>
        <dbReference type="Pfam" id="PF08241"/>
    </source>
</evidence>
<dbReference type="RefSeq" id="XP_060293152.1">
    <property type="nucleotide sequence ID" value="XM_060442622.1"/>
</dbReference>
<dbReference type="GeneID" id="85325892"/>
<dbReference type="InterPro" id="IPR013216">
    <property type="entry name" value="Methyltransf_11"/>
</dbReference>
<dbReference type="AlphaFoldDB" id="A0AA40DS10"/>